<evidence type="ECO:0000313" key="4">
    <source>
        <dbReference type="Proteomes" id="UP000193570"/>
    </source>
</evidence>
<keyword evidence="1" id="KW-0732">Signal</keyword>
<gene>
    <name evidence="3" type="ORF">ROJ8625_03809</name>
</gene>
<keyword evidence="4" id="KW-1185">Reference proteome</keyword>
<protein>
    <submittedName>
        <fullName evidence="3">von Willebrand factor type A domain protein</fullName>
    </submittedName>
</protein>
<dbReference type="AlphaFoldDB" id="A0A1X7A795"/>
<dbReference type="SUPFAM" id="SSF53300">
    <property type="entry name" value="vWA-like"/>
    <property type="match status" value="1"/>
</dbReference>
<dbReference type="Proteomes" id="UP000193570">
    <property type="component" value="Unassembled WGS sequence"/>
</dbReference>
<organism evidence="3 4">
    <name type="scientific">Roseivivax jejudonensis</name>
    <dbReference type="NCBI Taxonomy" id="1529041"/>
    <lineage>
        <taxon>Bacteria</taxon>
        <taxon>Pseudomonadati</taxon>
        <taxon>Pseudomonadota</taxon>
        <taxon>Alphaproteobacteria</taxon>
        <taxon>Rhodobacterales</taxon>
        <taxon>Roseobacteraceae</taxon>
        <taxon>Roseivivax</taxon>
    </lineage>
</organism>
<evidence type="ECO:0000259" key="2">
    <source>
        <dbReference type="PROSITE" id="PS50234"/>
    </source>
</evidence>
<dbReference type="PANTHER" id="PTHR10579:SF43">
    <property type="entry name" value="ZINC FINGER (C3HC4-TYPE RING FINGER) FAMILY PROTEIN"/>
    <property type="match status" value="1"/>
</dbReference>
<dbReference type="RefSeq" id="WP_234984320.1">
    <property type="nucleotide sequence ID" value="NZ_FWFK01000008.1"/>
</dbReference>
<dbReference type="SMART" id="SM00327">
    <property type="entry name" value="VWA"/>
    <property type="match status" value="1"/>
</dbReference>
<dbReference type="EMBL" id="FWFK01000008">
    <property type="protein sequence ID" value="SLN72238.1"/>
    <property type="molecule type" value="Genomic_DNA"/>
</dbReference>
<evidence type="ECO:0000256" key="1">
    <source>
        <dbReference type="SAM" id="SignalP"/>
    </source>
</evidence>
<dbReference type="InterPro" id="IPR036465">
    <property type="entry name" value="vWFA_dom_sf"/>
</dbReference>
<accession>A0A1X7A795</accession>
<sequence>MGRFPSRAALAVATLFGVAVPSGASELCTDDAMIVFDGSGSMAEMGFNLLGEPRIFDARRAVREAVPGIARTRRLGLIVYGPGQGDVCGNVALRFRPRWDAAGAIVAAVDALRPAGATPLTAAVREAAEVLDFRRAPGAIVLVTDGVETCGGAPCALADMLVREAADLTVHVIGFKVRSDHFDWAPTEGVAPTVAAARCLADRTGGRYETAETAGDLVAALRTTLGCNLFGAVSDRAYRAVRVRPWPAR</sequence>
<dbReference type="InterPro" id="IPR002035">
    <property type="entry name" value="VWF_A"/>
</dbReference>
<name>A0A1X7A795_9RHOB</name>
<dbReference type="PANTHER" id="PTHR10579">
    <property type="entry name" value="CALCIUM-ACTIVATED CHLORIDE CHANNEL REGULATOR"/>
    <property type="match status" value="1"/>
</dbReference>
<proteinExistence type="predicted"/>
<evidence type="ECO:0000313" key="3">
    <source>
        <dbReference type="EMBL" id="SLN72238.1"/>
    </source>
</evidence>
<dbReference type="Pfam" id="PF13519">
    <property type="entry name" value="VWA_2"/>
    <property type="match status" value="1"/>
</dbReference>
<dbReference type="PROSITE" id="PS50234">
    <property type="entry name" value="VWFA"/>
    <property type="match status" value="1"/>
</dbReference>
<reference evidence="3 4" key="1">
    <citation type="submission" date="2017-03" db="EMBL/GenBank/DDBJ databases">
        <authorList>
            <person name="Afonso C.L."/>
            <person name="Miller P.J."/>
            <person name="Scott M.A."/>
            <person name="Spackman E."/>
            <person name="Goraichik I."/>
            <person name="Dimitrov K.M."/>
            <person name="Suarez D.L."/>
            <person name="Swayne D.E."/>
        </authorList>
    </citation>
    <scope>NUCLEOTIDE SEQUENCE [LARGE SCALE GENOMIC DNA]</scope>
    <source>
        <strain evidence="3 4">CECT 8625</strain>
    </source>
</reference>
<dbReference type="InterPro" id="IPR051266">
    <property type="entry name" value="CLCR"/>
</dbReference>
<feature type="chain" id="PRO_5012394699" evidence="1">
    <location>
        <begin position="25"/>
        <end position="249"/>
    </location>
</feature>
<dbReference type="Gene3D" id="3.40.50.410">
    <property type="entry name" value="von Willebrand factor, type A domain"/>
    <property type="match status" value="1"/>
</dbReference>
<feature type="signal peptide" evidence="1">
    <location>
        <begin position="1"/>
        <end position="24"/>
    </location>
</feature>
<feature type="domain" description="VWFA" evidence="2">
    <location>
        <begin position="31"/>
        <end position="233"/>
    </location>
</feature>